<dbReference type="EMBL" id="JACHHE010000010">
    <property type="protein sequence ID" value="MBB5181566.1"/>
    <property type="molecule type" value="Genomic_DNA"/>
</dbReference>
<dbReference type="Proteomes" id="UP000525923">
    <property type="component" value="Unassembled WGS sequence"/>
</dbReference>
<accession>A0A7W8CTX8</accession>
<organism evidence="1 2">
    <name type="scientific">Planococcus koreensis</name>
    <dbReference type="NCBI Taxonomy" id="112331"/>
    <lineage>
        <taxon>Bacteria</taxon>
        <taxon>Bacillati</taxon>
        <taxon>Bacillota</taxon>
        <taxon>Bacilli</taxon>
        <taxon>Bacillales</taxon>
        <taxon>Caryophanaceae</taxon>
        <taxon>Planococcus</taxon>
    </lineage>
</organism>
<dbReference type="AlphaFoldDB" id="A0A7W8CTX8"/>
<proteinExistence type="predicted"/>
<evidence type="ECO:0000313" key="2">
    <source>
        <dbReference type="Proteomes" id="UP000525923"/>
    </source>
</evidence>
<dbReference type="RefSeq" id="WP_135504830.1">
    <property type="nucleotide sequence ID" value="NZ_JACHHE010000010.1"/>
</dbReference>
<reference evidence="1 2" key="1">
    <citation type="submission" date="2020-08" db="EMBL/GenBank/DDBJ databases">
        <title>Genomic Encyclopedia of Type Strains, Phase IV (KMG-IV): sequencing the most valuable type-strain genomes for metagenomic binning, comparative biology and taxonomic classification.</title>
        <authorList>
            <person name="Goeker M."/>
        </authorList>
    </citation>
    <scope>NUCLEOTIDE SEQUENCE [LARGE SCALE GENOMIC DNA]</scope>
    <source>
        <strain evidence="1 2">DSM 15895</strain>
    </source>
</reference>
<comment type="caution">
    <text evidence="1">The sequence shown here is derived from an EMBL/GenBank/DDBJ whole genome shotgun (WGS) entry which is preliminary data.</text>
</comment>
<evidence type="ECO:0000313" key="1">
    <source>
        <dbReference type="EMBL" id="MBB5181566.1"/>
    </source>
</evidence>
<protein>
    <submittedName>
        <fullName evidence="1">Uncharacterized protein</fullName>
    </submittedName>
</protein>
<sequence>MTENQWISKQEETDLPKFKSHEEASRYFEKKYGERFVFEESFDIGNGICFFYRLITDVEAYINGLTDLNSNGSVGLEFMNSYQPIRIMEDGSVQVNQ</sequence>
<dbReference type="OrthoDB" id="2428270at2"/>
<gene>
    <name evidence="1" type="ORF">HNQ44_003031</name>
</gene>
<name>A0A7W8CTX8_9BACL</name>
<keyword evidence="2" id="KW-1185">Reference proteome</keyword>